<dbReference type="EMBL" id="CP020100">
    <property type="protein sequence ID" value="AQZ96425.1"/>
    <property type="molecule type" value="Genomic_DNA"/>
</dbReference>
<dbReference type="InterPro" id="IPR009057">
    <property type="entry name" value="Homeodomain-like_sf"/>
</dbReference>
<feature type="DNA-binding region" description="H-T-H motif" evidence="4">
    <location>
        <begin position="27"/>
        <end position="46"/>
    </location>
</feature>
<dbReference type="Pfam" id="PF00440">
    <property type="entry name" value="TetR_N"/>
    <property type="match status" value="1"/>
</dbReference>
<dbReference type="Gene3D" id="1.10.357.10">
    <property type="entry name" value="Tetracycline Repressor, domain 2"/>
    <property type="match status" value="1"/>
</dbReference>
<reference evidence="6 7" key="1">
    <citation type="submission" date="2017-03" db="EMBL/GenBank/DDBJ databases">
        <title>Complete genome sequence of the novel DNRA strain Pseudomonas sp. S-6-2 isolated from Chinese polluted river sediment. Journal of Biotechnology.</title>
        <authorList>
            <person name="Li J."/>
            <person name="Xiang F."/>
            <person name="Wang L."/>
            <person name="Xi L."/>
            <person name="Liu J."/>
        </authorList>
    </citation>
    <scope>NUCLEOTIDE SEQUENCE [LARGE SCALE GENOMIC DNA]</scope>
    <source>
        <strain evidence="6 7">S-6-2</strain>
    </source>
</reference>
<dbReference type="InterPro" id="IPR001647">
    <property type="entry name" value="HTH_TetR"/>
</dbReference>
<dbReference type="GO" id="GO:0003677">
    <property type="term" value="F:DNA binding"/>
    <property type="evidence" value="ECO:0007669"/>
    <property type="project" value="UniProtKB-UniRule"/>
</dbReference>
<keyword evidence="1" id="KW-0805">Transcription regulation</keyword>
<evidence type="ECO:0000259" key="5">
    <source>
        <dbReference type="PROSITE" id="PS50977"/>
    </source>
</evidence>
<dbReference type="Pfam" id="PF21993">
    <property type="entry name" value="TetR_C_13_2"/>
    <property type="match status" value="1"/>
</dbReference>
<sequence>MKTHDTKQRLILAMVDALQRKGLHGVGLNELLERAEAPKGSLYHHFPGGKTELAVAAIEHISRKIDVFFVQLFNEQPDPLQAMERWLESMLEQLEHSRFERGCPLATIALESTPDDVEIRAALAQTFASLRTALAKQLHGLGFAAEQADSFASLYIALYEGGLLQARVAGSGEPLKQAGQALFRLIHHYPRDTSHDHRTAADQA</sequence>
<dbReference type="PANTHER" id="PTHR47506:SF3">
    <property type="entry name" value="HTH-TYPE TRANSCRIPTIONAL REGULATOR LMRA"/>
    <property type="match status" value="1"/>
</dbReference>
<accession>A0A1V0B921</accession>
<dbReference type="Proteomes" id="UP000243488">
    <property type="component" value="Chromosome"/>
</dbReference>
<evidence type="ECO:0000256" key="2">
    <source>
        <dbReference type="ARBA" id="ARBA00023125"/>
    </source>
</evidence>
<keyword evidence="3" id="KW-0804">Transcription</keyword>
<dbReference type="RefSeq" id="WP_080051333.1">
    <property type="nucleotide sequence ID" value="NZ_CP020100.1"/>
</dbReference>
<dbReference type="PROSITE" id="PS50977">
    <property type="entry name" value="HTH_TETR_2"/>
    <property type="match status" value="1"/>
</dbReference>
<feature type="domain" description="HTH tetR-type" evidence="5">
    <location>
        <begin position="4"/>
        <end position="64"/>
    </location>
</feature>
<dbReference type="AlphaFoldDB" id="A0A1V0B921"/>
<evidence type="ECO:0000256" key="1">
    <source>
        <dbReference type="ARBA" id="ARBA00023015"/>
    </source>
</evidence>
<evidence type="ECO:0000313" key="7">
    <source>
        <dbReference type="Proteomes" id="UP000243488"/>
    </source>
</evidence>
<dbReference type="KEGG" id="ppha:BVH74_17435"/>
<protein>
    <submittedName>
        <fullName evidence="6">TetR family transcriptional regulator</fullName>
    </submittedName>
</protein>
<name>A0A1V0B921_9GAMM</name>
<dbReference type="SUPFAM" id="SSF48498">
    <property type="entry name" value="Tetracyclin repressor-like, C-terminal domain"/>
    <property type="match status" value="1"/>
</dbReference>
<dbReference type="SUPFAM" id="SSF46689">
    <property type="entry name" value="Homeodomain-like"/>
    <property type="match status" value="1"/>
</dbReference>
<dbReference type="STRING" id="1931241.BVH74_17435"/>
<keyword evidence="2 4" id="KW-0238">DNA-binding</keyword>
<proteinExistence type="predicted"/>
<organism evidence="6 7">
    <name type="scientific">Halopseudomonas phragmitis</name>
    <dbReference type="NCBI Taxonomy" id="1931241"/>
    <lineage>
        <taxon>Bacteria</taxon>
        <taxon>Pseudomonadati</taxon>
        <taxon>Pseudomonadota</taxon>
        <taxon>Gammaproteobacteria</taxon>
        <taxon>Pseudomonadales</taxon>
        <taxon>Pseudomonadaceae</taxon>
        <taxon>Halopseudomonas</taxon>
    </lineage>
</organism>
<evidence type="ECO:0000256" key="3">
    <source>
        <dbReference type="ARBA" id="ARBA00023163"/>
    </source>
</evidence>
<dbReference type="PANTHER" id="PTHR47506">
    <property type="entry name" value="TRANSCRIPTIONAL REGULATORY PROTEIN"/>
    <property type="match status" value="1"/>
</dbReference>
<keyword evidence="7" id="KW-1185">Reference proteome</keyword>
<gene>
    <name evidence="6" type="ORF">BVH74_17435</name>
</gene>
<dbReference type="InterPro" id="IPR054156">
    <property type="entry name" value="YxaF_TetR_C"/>
</dbReference>
<dbReference type="InterPro" id="IPR036271">
    <property type="entry name" value="Tet_transcr_reg_TetR-rel_C_sf"/>
</dbReference>
<evidence type="ECO:0000313" key="6">
    <source>
        <dbReference type="EMBL" id="AQZ96425.1"/>
    </source>
</evidence>
<evidence type="ECO:0000256" key="4">
    <source>
        <dbReference type="PROSITE-ProRule" id="PRU00335"/>
    </source>
</evidence>